<dbReference type="RefSeq" id="WP_369289611.1">
    <property type="nucleotide sequence ID" value="NZ_JBFTEG010000041.1"/>
</dbReference>
<organism evidence="1 2">
    <name type="scientific">Pseudomonas zhanjiangensis</name>
    <dbReference type="NCBI Taxonomy" id="3239015"/>
    <lineage>
        <taxon>Bacteria</taxon>
        <taxon>Pseudomonadati</taxon>
        <taxon>Pseudomonadota</taxon>
        <taxon>Gammaproteobacteria</taxon>
        <taxon>Pseudomonadales</taxon>
        <taxon>Pseudomonadaceae</taxon>
        <taxon>Pseudomonas</taxon>
    </lineage>
</organism>
<dbReference type="Proteomes" id="UP001560296">
    <property type="component" value="Unassembled WGS sequence"/>
</dbReference>
<dbReference type="EMBL" id="JBFTEG010000041">
    <property type="protein sequence ID" value="MEX6504691.1"/>
    <property type="molecule type" value="Genomic_DNA"/>
</dbReference>
<proteinExistence type="predicted"/>
<gene>
    <name evidence="1" type="primary">mobI</name>
    <name evidence="1" type="ORF">AB5S05_21865</name>
</gene>
<accession>A0ABV3YZB8</accession>
<sequence length="147" mass="17090">MWKTVRHIDEQLAALDASDNKLIEMATALNQEMWDEAIRKNFVLVRAVQVRQCPNRFRIDWCQLRHVKKDGVATTKVLHKRIPLNKSVSKITYKQSLTRMGRLDQNHLSLFNRYDEKFAAIRELADRNGDYRAGLLRMRAIVGAVGL</sequence>
<dbReference type="Pfam" id="PF19456">
    <property type="entry name" value="MobI"/>
    <property type="match status" value="1"/>
</dbReference>
<evidence type="ECO:0000313" key="2">
    <source>
        <dbReference type="Proteomes" id="UP001560296"/>
    </source>
</evidence>
<reference evidence="1 2" key="1">
    <citation type="submission" date="2024-07" db="EMBL/GenBank/DDBJ databases">
        <authorList>
            <person name="Li M."/>
        </authorList>
    </citation>
    <scope>NUCLEOTIDE SEQUENCE [LARGE SCALE GENOMIC DNA]</scope>
    <source>
        <strain evidence="1 2">25A3E</strain>
    </source>
</reference>
<protein>
    <submittedName>
        <fullName evidence="1">Conjugative transfer protein MobI(A/C)</fullName>
    </submittedName>
</protein>
<evidence type="ECO:0000313" key="1">
    <source>
        <dbReference type="EMBL" id="MEX6504691.1"/>
    </source>
</evidence>
<keyword evidence="2" id="KW-1185">Reference proteome</keyword>
<name>A0ABV3YZB8_9PSED</name>
<comment type="caution">
    <text evidence="1">The sequence shown here is derived from an EMBL/GenBank/DDBJ whole genome shotgun (WGS) entry which is preliminary data.</text>
</comment>
<dbReference type="InterPro" id="IPR045809">
    <property type="entry name" value="MobI"/>
</dbReference>